<accession>A0ABZ0FD84</accession>
<evidence type="ECO:0000313" key="2">
    <source>
        <dbReference type="EMBL" id="WOE67400.1"/>
    </source>
</evidence>
<dbReference type="EMBL" id="CP136584">
    <property type="protein sequence ID" value="WOE67400.1"/>
    <property type="molecule type" value="Genomic_DNA"/>
</dbReference>
<keyword evidence="1" id="KW-0472">Membrane</keyword>
<reference evidence="2 3" key="1">
    <citation type="submission" date="2023-10" db="EMBL/GenBank/DDBJ databases">
        <title>Genome analysis of psychrotrophic aerobic bacterium Aeromonas allosaccharophila BIM B-1809 isolated from infected fish.</title>
        <authorList>
            <person name="Leanovich S.I."/>
            <person name="Sidarenka A.V."/>
            <person name="Akhremchuk A.E."/>
            <person name="Sikolenko M.A."/>
            <person name="Valentovich L.N."/>
        </authorList>
    </citation>
    <scope>NUCLEOTIDE SEQUENCE [LARGE SCALE GENOMIC DNA]</scope>
    <source>
        <strain evidence="2 3">BIM B-1809</strain>
    </source>
</reference>
<name>A0ABZ0FD84_9GAMM</name>
<evidence type="ECO:0000256" key="1">
    <source>
        <dbReference type="SAM" id="Phobius"/>
    </source>
</evidence>
<feature type="transmembrane region" description="Helical" evidence="1">
    <location>
        <begin position="53"/>
        <end position="73"/>
    </location>
</feature>
<dbReference type="RefSeq" id="WP_317103529.1">
    <property type="nucleotide sequence ID" value="NZ_CP136584.1"/>
</dbReference>
<gene>
    <name evidence="2" type="ORF">RY972_04760</name>
</gene>
<keyword evidence="3" id="KW-1185">Reference proteome</keyword>
<keyword evidence="1" id="KW-0812">Transmembrane</keyword>
<feature type="transmembrane region" description="Helical" evidence="1">
    <location>
        <begin position="79"/>
        <end position="101"/>
    </location>
</feature>
<proteinExistence type="predicted"/>
<organism evidence="2 3">
    <name type="scientific">Aeromonas allosaccharophila</name>
    <dbReference type="NCBI Taxonomy" id="656"/>
    <lineage>
        <taxon>Bacteria</taxon>
        <taxon>Pseudomonadati</taxon>
        <taxon>Pseudomonadota</taxon>
        <taxon>Gammaproteobacteria</taxon>
        <taxon>Aeromonadales</taxon>
        <taxon>Aeromonadaceae</taxon>
        <taxon>Aeromonas</taxon>
    </lineage>
</organism>
<keyword evidence="1" id="KW-1133">Transmembrane helix</keyword>
<dbReference type="Proteomes" id="UP001302667">
    <property type="component" value="Chromosome"/>
</dbReference>
<evidence type="ECO:0000313" key="3">
    <source>
        <dbReference type="Proteomes" id="UP001302667"/>
    </source>
</evidence>
<feature type="transmembrane region" description="Helical" evidence="1">
    <location>
        <begin position="113"/>
        <end position="131"/>
    </location>
</feature>
<sequence>MVYLSESPECSGHLGPGQLWLDGGFGKQRLKKPISGPVINGSDYFKGTVKEHAVGILGGIIWSIGMSFSILASGPAGYAISYGLGQGATMIAVIWGVFVWREFASAPAGTNKLINAMFAFYILGIALIIAANSI</sequence>
<evidence type="ECO:0008006" key="4">
    <source>
        <dbReference type="Google" id="ProtNLM"/>
    </source>
</evidence>
<protein>
    <recommendedName>
        <fullName evidence="4">Multidrug DMT transporter permease</fullName>
    </recommendedName>
</protein>